<dbReference type="AlphaFoldDB" id="A0A2M6WDI5"/>
<sequence>MPPGAGRIGDEIRKKATPQKRGGGIRKGVRATGAGVEATGAGVQATGAAAEVAGRGLSVAGRGVGQAGRATTRAGVALSSTGVGAIVGVPLAAIGGAATIGGAGTSVAGKGISSAGRGMRRGGRAAGRAGRKARKAARGKIKGLDELGGGVASSVAGFALVLVAFTVDIIQIIFTITLIGTIVAGAIGGLMFWVFPQFFKIAKVKPLGLIGGVLWMAVRVLEVLPFLNAFIWFTIAMVGIAMYSAMAQMRS</sequence>
<gene>
    <name evidence="3" type="ORF">COU17_03655</name>
</gene>
<comment type="caution">
    <text evidence="3">The sequence shown here is derived from an EMBL/GenBank/DDBJ whole genome shotgun (WGS) entry which is preliminary data.</text>
</comment>
<proteinExistence type="predicted"/>
<evidence type="ECO:0000313" key="4">
    <source>
        <dbReference type="Proteomes" id="UP000228809"/>
    </source>
</evidence>
<feature type="region of interest" description="Disordered" evidence="1">
    <location>
        <begin position="1"/>
        <end position="27"/>
    </location>
</feature>
<name>A0A2M6WDI5_9BACT</name>
<keyword evidence="2" id="KW-0812">Transmembrane</keyword>
<dbReference type="EMBL" id="PFBJ01000020">
    <property type="protein sequence ID" value="PIT90861.1"/>
    <property type="molecule type" value="Genomic_DNA"/>
</dbReference>
<evidence type="ECO:0000256" key="2">
    <source>
        <dbReference type="SAM" id="Phobius"/>
    </source>
</evidence>
<feature type="transmembrane region" description="Helical" evidence="2">
    <location>
        <begin position="172"/>
        <end position="195"/>
    </location>
</feature>
<reference evidence="4" key="1">
    <citation type="submission" date="2017-09" db="EMBL/GenBank/DDBJ databases">
        <title>Depth-based differentiation of microbial function through sediment-hosted aquifers and enrichment of novel symbionts in the deep terrestrial subsurface.</title>
        <authorList>
            <person name="Probst A.J."/>
            <person name="Ladd B."/>
            <person name="Jarett J.K."/>
            <person name="Geller-Mcgrath D.E."/>
            <person name="Sieber C.M.K."/>
            <person name="Emerson J.B."/>
            <person name="Anantharaman K."/>
            <person name="Thomas B.C."/>
            <person name="Malmstrom R."/>
            <person name="Stieglmeier M."/>
            <person name="Klingl A."/>
            <person name="Woyke T."/>
            <person name="Ryan C.M."/>
            <person name="Banfield J.F."/>
        </authorList>
    </citation>
    <scope>NUCLEOTIDE SEQUENCE [LARGE SCALE GENOMIC DNA]</scope>
</reference>
<evidence type="ECO:0000313" key="3">
    <source>
        <dbReference type="EMBL" id="PIT90861.1"/>
    </source>
</evidence>
<organism evidence="3 4">
    <name type="scientific">Candidatus Kaiserbacteria bacterium CG10_big_fil_rev_8_21_14_0_10_49_17</name>
    <dbReference type="NCBI Taxonomy" id="1974609"/>
    <lineage>
        <taxon>Bacteria</taxon>
        <taxon>Candidatus Kaiseribacteriota</taxon>
    </lineage>
</organism>
<evidence type="ECO:0000256" key="1">
    <source>
        <dbReference type="SAM" id="MobiDB-lite"/>
    </source>
</evidence>
<keyword evidence="2" id="KW-1133">Transmembrane helix</keyword>
<accession>A0A2M6WDI5</accession>
<dbReference type="Proteomes" id="UP000228809">
    <property type="component" value="Unassembled WGS sequence"/>
</dbReference>
<feature type="transmembrane region" description="Helical" evidence="2">
    <location>
        <begin position="147"/>
        <end position="166"/>
    </location>
</feature>
<keyword evidence="2" id="KW-0472">Membrane</keyword>
<protein>
    <submittedName>
        <fullName evidence="3">Uncharacterized protein</fullName>
    </submittedName>
</protein>
<feature type="compositionally biased region" description="Basic residues" evidence="1">
    <location>
        <begin position="15"/>
        <end position="27"/>
    </location>
</feature>
<feature type="transmembrane region" description="Helical" evidence="2">
    <location>
        <begin position="230"/>
        <end position="247"/>
    </location>
</feature>